<dbReference type="InterPro" id="IPR039446">
    <property type="entry name" value="DauR-like"/>
</dbReference>
<feature type="domain" description="Transcriptional regulator DauR-like HTH" evidence="2">
    <location>
        <begin position="150"/>
        <end position="210"/>
    </location>
</feature>
<evidence type="ECO:0000313" key="4">
    <source>
        <dbReference type="Proteomes" id="UP000823618"/>
    </source>
</evidence>
<feature type="domain" description="YheO-like" evidence="1">
    <location>
        <begin position="7"/>
        <end position="118"/>
    </location>
</feature>
<dbReference type="InterPro" id="IPR039445">
    <property type="entry name" value="DauR-like_HTH"/>
</dbReference>
<proteinExistence type="predicted"/>
<evidence type="ECO:0000313" key="3">
    <source>
        <dbReference type="EMBL" id="MBO8464000.1"/>
    </source>
</evidence>
<accession>A0A9D9N8J8</accession>
<reference evidence="3" key="1">
    <citation type="submission" date="2020-10" db="EMBL/GenBank/DDBJ databases">
        <authorList>
            <person name="Gilroy R."/>
        </authorList>
    </citation>
    <scope>NUCLEOTIDE SEQUENCE</scope>
    <source>
        <strain evidence="3">E3-2379</strain>
    </source>
</reference>
<protein>
    <submittedName>
        <fullName evidence="3">Transcriptional regulator</fullName>
    </submittedName>
</protein>
<evidence type="ECO:0000259" key="1">
    <source>
        <dbReference type="Pfam" id="PF08348"/>
    </source>
</evidence>
<name>A0A9D9N8J8_9FIRM</name>
<dbReference type="PANTHER" id="PTHR35568">
    <property type="entry name" value="TRANSCRIPTIONAL REGULATOR DAUR"/>
    <property type="match status" value="1"/>
</dbReference>
<dbReference type="Pfam" id="PF13309">
    <property type="entry name" value="HTH_22"/>
    <property type="match status" value="1"/>
</dbReference>
<dbReference type="AlphaFoldDB" id="A0A9D9N8J8"/>
<dbReference type="PANTHER" id="PTHR35568:SF1">
    <property type="entry name" value="TRANSCRIPTIONAL REGULATOR DAUR"/>
    <property type="match status" value="1"/>
</dbReference>
<sequence>MGLNLPFLAQIAKGIAKQFGDNCEIVVHDLTAGNLEESVVLIENGHVTNRKIGDGPSHVVLNALKGDLSKLEDHLGYLTKTSDGRILKSSTIFIRNESNPSKVDGILSINYDITGLLLIEQSVKSIITSEEDKLSEKEPERIPQNVSDLLDDLLEQSVALVGKPVALMTKEDKVTAIQFLNDAGAFLITKSGDKVSNYFGISKYTLYSYIGNK</sequence>
<gene>
    <name evidence="3" type="ORF">IAC13_08725</name>
</gene>
<comment type="caution">
    <text evidence="3">The sequence shown here is derived from an EMBL/GenBank/DDBJ whole genome shotgun (WGS) entry which is preliminary data.</text>
</comment>
<dbReference type="InterPro" id="IPR013559">
    <property type="entry name" value="YheO"/>
</dbReference>
<organism evidence="3 4">
    <name type="scientific">Candidatus Scybalomonas excrementavium</name>
    <dbReference type="NCBI Taxonomy" id="2840943"/>
    <lineage>
        <taxon>Bacteria</taxon>
        <taxon>Bacillati</taxon>
        <taxon>Bacillota</taxon>
        <taxon>Clostridia</taxon>
        <taxon>Lachnospirales</taxon>
        <taxon>Lachnospiraceae</taxon>
        <taxon>Lachnospiraceae incertae sedis</taxon>
        <taxon>Candidatus Scybalomonas</taxon>
    </lineage>
</organism>
<evidence type="ECO:0000259" key="2">
    <source>
        <dbReference type="Pfam" id="PF13309"/>
    </source>
</evidence>
<dbReference type="EMBL" id="JADIML010000244">
    <property type="protein sequence ID" value="MBO8464000.1"/>
    <property type="molecule type" value="Genomic_DNA"/>
</dbReference>
<reference evidence="3" key="2">
    <citation type="journal article" date="2021" name="PeerJ">
        <title>Extensive microbial diversity within the chicken gut microbiome revealed by metagenomics and culture.</title>
        <authorList>
            <person name="Gilroy R."/>
            <person name="Ravi A."/>
            <person name="Getino M."/>
            <person name="Pursley I."/>
            <person name="Horton D.L."/>
            <person name="Alikhan N.F."/>
            <person name="Baker D."/>
            <person name="Gharbi K."/>
            <person name="Hall N."/>
            <person name="Watson M."/>
            <person name="Adriaenssens E.M."/>
            <person name="Foster-Nyarko E."/>
            <person name="Jarju S."/>
            <person name="Secka A."/>
            <person name="Antonio M."/>
            <person name="Oren A."/>
            <person name="Chaudhuri R.R."/>
            <person name="La Ragione R."/>
            <person name="Hildebrand F."/>
            <person name="Pallen M.J."/>
        </authorList>
    </citation>
    <scope>NUCLEOTIDE SEQUENCE</scope>
    <source>
        <strain evidence="3">E3-2379</strain>
    </source>
</reference>
<dbReference type="Proteomes" id="UP000823618">
    <property type="component" value="Unassembled WGS sequence"/>
</dbReference>
<dbReference type="Pfam" id="PF08348">
    <property type="entry name" value="PAS_6"/>
    <property type="match status" value="1"/>
</dbReference>